<comment type="function">
    <text evidence="2">Counteracts the endogenous Pycsar antiviral defense system. Phosphodiesterase that enables metal-dependent hydrolysis of host cyclic nucleotide Pycsar defense signals such as cCMP and cUMP.</text>
</comment>
<gene>
    <name evidence="5" type="ORF">H8B09_06965</name>
</gene>
<proteinExistence type="predicted"/>
<dbReference type="Proteomes" id="UP000609346">
    <property type="component" value="Unassembled WGS sequence"/>
</dbReference>
<evidence type="ECO:0000259" key="4">
    <source>
        <dbReference type="SMART" id="SM00849"/>
    </source>
</evidence>
<dbReference type="RefSeq" id="WP_191202679.1">
    <property type="nucleotide sequence ID" value="NZ_JACXZA010000001.1"/>
</dbReference>
<feature type="domain" description="Metallo-beta-lactamase" evidence="4">
    <location>
        <begin position="22"/>
        <end position="233"/>
    </location>
</feature>
<accession>A0ABR8MS76</accession>
<name>A0ABR8MS76_9BACL</name>
<dbReference type="InterPro" id="IPR050855">
    <property type="entry name" value="NDM-1-like"/>
</dbReference>
<dbReference type="InterPro" id="IPR036866">
    <property type="entry name" value="RibonucZ/Hydroxyglut_hydro"/>
</dbReference>
<organism evidence="5 6">
    <name type="scientific">Paenibacillus terricola</name>
    <dbReference type="NCBI Taxonomy" id="2763503"/>
    <lineage>
        <taxon>Bacteria</taxon>
        <taxon>Bacillati</taxon>
        <taxon>Bacillota</taxon>
        <taxon>Bacilli</taxon>
        <taxon>Bacillales</taxon>
        <taxon>Paenibacillaceae</taxon>
        <taxon>Paenibacillus</taxon>
    </lineage>
</organism>
<dbReference type="Pfam" id="PF00753">
    <property type="entry name" value="Lactamase_B"/>
    <property type="match status" value="1"/>
</dbReference>
<evidence type="ECO:0000313" key="6">
    <source>
        <dbReference type="Proteomes" id="UP000609346"/>
    </source>
</evidence>
<comment type="catalytic activity">
    <reaction evidence="1">
        <text>3',5'-cyclic CMP + H2O = CMP + H(+)</text>
        <dbReference type="Rhea" id="RHEA:72675"/>
        <dbReference type="ChEBI" id="CHEBI:15377"/>
        <dbReference type="ChEBI" id="CHEBI:15378"/>
        <dbReference type="ChEBI" id="CHEBI:58003"/>
        <dbReference type="ChEBI" id="CHEBI:60377"/>
    </reaction>
    <physiologicalReaction direction="left-to-right" evidence="1">
        <dbReference type="Rhea" id="RHEA:72676"/>
    </physiologicalReaction>
</comment>
<dbReference type="CDD" id="cd07721">
    <property type="entry name" value="yflN-like_MBL-fold"/>
    <property type="match status" value="1"/>
</dbReference>
<protein>
    <submittedName>
        <fullName evidence="5">MBL fold metallo-hydrolase</fullName>
    </submittedName>
</protein>
<comment type="caution">
    <text evidence="5">The sequence shown here is derived from an EMBL/GenBank/DDBJ whole genome shotgun (WGS) entry which is preliminary data.</text>
</comment>
<evidence type="ECO:0000313" key="5">
    <source>
        <dbReference type="EMBL" id="MBD3918490.1"/>
    </source>
</evidence>
<dbReference type="Gene3D" id="3.60.15.10">
    <property type="entry name" value="Ribonuclease Z/Hydroxyacylglutathione hydrolase-like"/>
    <property type="match status" value="1"/>
</dbReference>
<dbReference type="SMART" id="SM00849">
    <property type="entry name" value="Lactamase_B"/>
    <property type="match status" value="1"/>
</dbReference>
<evidence type="ECO:0000256" key="3">
    <source>
        <dbReference type="ARBA" id="ARBA00048505"/>
    </source>
</evidence>
<evidence type="ECO:0000256" key="1">
    <source>
        <dbReference type="ARBA" id="ARBA00034221"/>
    </source>
</evidence>
<keyword evidence="6" id="KW-1185">Reference proteome</keyword>
<reference evidence="5 6" key="1">
    <citation type="submission" date="2020-09" db="EMBL/GenBank/DDBJ databases">
        <title>Paenibacillus sp. strain PR3 16S rRNA gene Genome sequencing and assembly.</title>
        <authorList>
            <person name="Kim J."/>
        </authorList>
    </citation>
    <scope>NUCLEOTIDE SEQUENCE [LARGE SCALE GENOMIC DNA]</scope>
    <source>
        <strain evidence="5 6">PR3</strain>
    </source>
</reference>
<dbReference type="EMBL" id="JACXZA010000001">
    <property type="protein sequence ID" value="MBD3918490.1"/>
    <property type="molecule type" value="Genomic_DNA"/>
</dbReference>
<sequence>MQVTNGVYLAAVTTSAMGKPDTVYPVLLADDKDAVLIDAGYPGRLADLQQGFENAGIEIAKLSQVIVTHQDIDHIGGLPALLEFARNQRSVEVLAHSLEKPYIQGDKRLIKVTDEVLENLDAVMPPGTPEAFKKAFRALFESPPSAQVDRTIKDGDRLPACGGIVIIETPGHTPGHISLYHEPTRTLIAADALVVVDNQLRPSFPHTCVDYGQAVRSLERFADFVIDRVICYHGGVYESDNINRRIAELAAEAPSMK</sequence>
<comment type="catalytic activity">
    <reaction evidence="3">
        <text>3',5'-cyclic UMP + H2O = UMP + H(+)</text>
        <dbReference type="Rhea" id="RHEA:70575"/>
        <dbReference type="ChEBI" id="CHEBI:15377"/>
        <dbReference type="ChEBI" id="CHEBI:15378"/>
        <dbReference type="ChEBI" id="CHEBI:57865"/>
        <dbReference type="ChEBI" id="CHEBI:184387"/>
    </reaction>
    <physiologicalReaction direction="left-to-right" evidence="3">
        <dbReference type="Rhea" id="RHEA:70576"/>
    </physiologicalReaction>
</comment>
<evidence type="ECO:0000256" key="2">
    <source>
        <dbReference type="ARBA" id="ARBA00034301"/>
    </source>
</evidence>
<dbReference type="PANTHER" id="PTHR42951:SF15">
    <property type="entry name" value="METALLO-BETA-LACTAMASE SUPERFAMILY PROTEIN"/>
    <property type="match status" value="1"/>
</dbReference>
<dbReference type="SUPFAM" id="SSF56281">
    <property type="entry name" value="Metallo-hydrolase/oxidoreductase"/>
    <property type="match status" value="1"/>
</dbReference>
<dbReference type="InterPro" id="IPR001279">
    <property type="entry name" value="Metallo-B-lactamas"/>
</dbReference>
<dbReference type="PANTHER" id="PTHR42951">
    <property type="entry name" value="METALLO-BETA-LACTAMASE DOMAIN-CONTAINING"/>
    <property type="match status" value="1"/>
</dbReference>